<evidence type="ECO:0000313" key="1">
    <source>
        <dbReference type="EMBL" id="KAJ9115607.1"/>
    </source>
</evidence>
<name>A0ACC2WYL2_9TREE</name>
<reference evidence="1" key="1">
    <citation type="submission" date="2023-04" db="EMBL/GenBank/DDBJ databases">
        <title>Draft Genome sequencing of Naganishia species isolated from polar environments using Oxford Nanopore Technology.</title>
        <authorList>
            <person name="Leo P."/>
            <person name="Venkateswaran K."/>
        </authorList>
    </citation>
    <scope>NUCLEOTIDE SEQUENCE</scope>
    <source>
        <strain evidence="1">MNA-CCFEE 5262</strain>
    </source>
</reference>
<dbReference type="Proteomes" id="UP001230649">
    <property type="component" value="Unassembled WGS sequence"/>
</dbReference>
<sequence>MSNANSIPSIIKETREAAGDTPAESVEPRQVTTTDGMHPDPFKSIKLPPNRQALVDDVIALYSCQPTIERVSRYAPNCIYDDQKFVLAKPVRVLPFRFVYANNRYKMAGQWFALPQLFPASKNEGYEIIKNEPTLIQFKNEQTWTMPILHNNITINALVSLELDPATADSDFPLIDLTALLHNLGFGFAFKKSQADIVARIISDENVQYFKGDDIPDQPVVKHGSGTNAPMKDY</sequence>
<dbReference type="EMBL" id="JASBWS010000005">
    <property type="protein sequence ID" value="KAJ9115607.1"/>
    <property type="molecule type" value="Genomic_DNA"/>
</dbReference>
<keyword evidence="2" id="KW-1185">Reference proteome</keyword>
<organism evidence="1 2">
    <name type="scientific">Naganishia adeliensis</name>
    <dbReference type="NCBI Taxonomy" id="92952"/>
    <lineage>
        <taxon>Eukaryota</taxon>
        <taxon>Fungi</taxon>
        <taxon>Dikarya</taxon>
        <taxon>Basidiomycota</taxon>
        <taxon>Agaricomycotina</taxon>
        <taxon>Tremellomycetes</taxon>
        <taxon>Filobasidiales</taxon>
        <taxon>Filobasidiaceae</taxon>
        <taxon>Naganishia</taxon>
    </lineage>
</organism>
<gene>
    <name evidence="1" type="ORF">QFC20_000932</name>
</gene>
<protein>
    <submittedName>
        <fullName evidence="1">Uncharacterized protein</fullName>
    </submittedName>
</protein>
<accession>A0ACC2WYL2</accession>
<proteinExistence type="predicted"/>
<evidence type="ECO:0000313" key="2">
    <source>
        <dbReference type="Proteomes" id="UP001230649"/>
    </source>
</evidence>
<comment type="caution">
    <text evidence="1">The sequence shown here is derived from an EMBL/GenBank/DDBJ whole genome shotgun (WGS) entry which is preliminary data.</text>
</comment>